<feature type="domain" description="LapB rubredoxin metal binding" evidence="5">
    <location>
        <begin position="356"/>
        <end position="383"/>
    </location>
</feature>
<reference evidence="6" key="1">
    <citation type="submission" date="2022-04" db="EMBL/GenBank/DDBJ databases">
        <title>Lysobacter sp. CAU 1642 isolated from sea sand.</title>
        <authorList>
            <person name="Kim W."/>
        </authorList>
    </citation>
    <scope>NUCLEOTIDE SEQUENCE</scope>
    <source>
        <strain evidence="6">CAU 1642</strain>
    </source>
</reference>
<dbReference type="InterPro" id="IPR019734">
    <property type="entry name" value="TPR_rpt"/>
</dbReference>
<dbReference type="NCBIfam" id="NF008757">
    <property type="entry name" value="PRK11788.1-5"/>
    <property type="match status" value="1"/>
</dbReference>
<dbReference type="InterPro" id="IPR011990">
    <property type="entry name" value="TPR-like_helical_dom_sf"/>
</dbReference>
<keyword evidence="4" id="KW-1133">Transmembrane helix</keyword>
<keyword evidence="4" id="KW-0408">Iron</keyword>
<evidence type="ECO:0000313" key="7">
    <source>
        <dbReference type="Proteomes" id="UP001431449"/>
    </source>
</evidence>
<evidence type="ECO:0000256" key="2">
    <source>
        <dbReference type="ARBA" id="ARBA00022737"/>
    </source>
</evidence>
<dbReference type="Gene3D" id="1.25.40.10">
    <property type="entry name" value="Tetratricopeptide repeat domain"/>
    <property type="match status" value="2"/>
</dbReference>
<dbReference type="InterPro" id="IPR041166">
    <property type="entry name" value="Rubredoxin_2"/>
</dbReference>
<keyword evidence="7" id="KW-1185">Reference proteome</keyword>
<dbReference type="Proteomes" id="UP001431449">
    <property type="component" value="Unassembled WGS sequence"/>
</dbReference>
<keyword evidence="4" id="KW-0812">Transmembrane</keyword>
<comment type="subcellular location">
    <subcellularLocation>
        <location evidence="4">Cell inner membrane</location>
        <topology evidence="4">Single-pass membrane protein</topology>
        <orientation evidence="4">Cytoplasmic side</orientation>
    </subcellularLocation>
</comment>
<protein>
    <recommendedName>
        <fullName evidence="4">Lipopolysaccharide assembly protein B</fullName>
    </recommendedName>
</protein>
<keyword evidence="1 4" id="KW-0479">Metal-binding</keyword>
<feature type="binding site" evidence="4">
    <location>
        <position position="361"/>
    </location>
    <ligand>
        <name>Fe cation</name>
        <dbReference type="ChEBI" id="CHEBI:24875"/>
    </ligand>
</feature>
<dbReference type="EMBL" id="JALNMH010000012">
    <property type="protein sequence ID" value="MCK7594921.1"/>
    <property type="molecule type" value="Genomic_DNA"/>
</dbReference>
<dbReference type="InterPro" id="IPR030865">
    <property type="entry name" value="LapB"/>
</dbReference>
<keyword evidence="4" id="KW-1003">Cell membrane</keyword>
<accession>A0ABT0GK65</accession>
<proteinExistence type="inferred from homology"/>
<evidence type="ECO:0000256" key="4">
    <source>
        <dbReference type="HAMAP-Rule" id="MF_00994"/>
    </source>
</evidence>
<keyword evidence="4" id="KW-0997">Cell inner membrane</keyword>
<keyword evidence="4" id="KW-0472">Membrane</keyword>
<evidence type="ECO:0000256" key="3">
    <source>
        <dbReference type="ARBA" id="ARBA00022803"/>
    </source>
</evidence>
<dbReference type="HAMAP" id="MF_00994">
    <property type="entry name" value="LPS_assembly_LapB"/>
    <property type="match status" value="1"/>
</dbReference>
<evidence type="ECO:0000259" key="5">
    <source>
        <dbReference type="Pfam" id="PF18073"/>
    </source>
</evidence>
<feature type="binding site" evidence="4">
    <location>
        <position position="375"/>
    </location>
    <ligand>
        <name>Fe cation</name>
        <dbReference type="ChEBI" id="CHEBI:24875"/>
    </ligand>
</feature>
<evidence type="ECO:0000256" key="1">
    <source>
        <dbReference type="ARBA" id="ARBA00022723"/>
    </source>
</evidence>
<dbReference type="SUPFAM" id="SSF81901">
    <property type="entry name" value="HCP-like"/>
    <property type="match status" value="1"/>
</dbReference>
<dbReference type="Pfam" id="PF13432">
    <property type="entry name" value="TPR_16"/>
    <property type="match status" value="2"/>
</dbReference>
<sequence>MTELALLFLLLPVAALSGWYAGRKGGARTVGQRVSKLSTNYFRGLNYLLNEQPDKAIEVFLEIAEVDKRTVETHFALGHLFRRRGEVDRAIRLHQNLIARPGLSEDQKTYAVLELGEDYMRAGLLDRAETLFCDLEKADQVAPQALRHLISIYQQERDWEKAIDYAQRLEARTGEPMGKLVAQFHCELSERARQRGDFQLAREHLDRAYSAEANCVRAGLIEGQMEVAQGNDQAAIRVFERVARHDPEILPELLPPLLAAYQRRDEQHRARAFLHEMLERNPGVTPLLALTRLIEREEGHGEAVAFLTQQLRRRPSVRGQGALIDLSLAEDEPIGRDLLLVLKQLGEQLVAGVAAYRCGRCGFGARIHHWQCPSCKTWGSVKPIHGPAGE</sequence>
<dbReference type="PANTHER" id="PTHR44186">
    <property type="match status" value="1"/>
</dbReference>
<gene>
    <name evidence="4 6" type="primary">lapB</name>
    <name evidence="6" type="ORF">M0G41_14730</name>
</gene>
<name>A0ABT0GK65_9GAMM</name>
<comment type="similarity">
    <text evidence="4">Belongs to the LapB family.</text>
</comment>
<dbReference type="PANTHER" id="PTHR44186:SF1">
    <property type="entry name" value="BARDET-BIEDL SYNDROME 4 PROTEIN"/>
    <property type="match status" value="1"/>
</dbReference>
<comment type="function">
    <text evidence="4">Modulates cellular lipopolysaccharide (LPS) levels by regulating LpxC, which is involved in lipid A biosynthesis. May act by modulating the proteolytic activity of FtsH towards LpxC. May also coordinate assembly of proteins involved in LPS synthesis at the plasma membrane.</text>
</comment>
<dbReference type="Pfam" id="PF18073">
    <property type="entry name" value="Zn_ribbon_LapB"/>
    <property type="match status" value="1"/>
</dbReference>
<dbReference type="RefSeq" id="WP_248210612.1">
    <property type="nucleotide sequence ID" value="NZ_JALNMH010000012.1"/>
</dbReference>
<feature type="topological domain" description="Cytoplasmic" evidence="4">
    <location>
        <begin position="23"/>
        <end position="390"/>
    </location>
</feature>
<dbReference type="SMART" id="SM00028">
    <property type="entry name" value="TPR"/>
    <property type="match status" value="5"/>
</dbReference>
<feature type="binding site" evidence="4">
    <location>
        <position position="358"/>
    </location>
    <ligand>
        <name>Fe cation</name>
        <dbReference type="ChEBI" id="CHEBI:24875"/>
    </ligand>
</feature>
<evidence type="ECO:0000313" key="6">
    <source>
        <dbReference type="EMBL" id="MCK7594921.1"/>
    </source>
</evidence>
<comment type="caution">
    <text evidence="6">The sequence shown here is derived from an EMBL/GenBank/DDBJ whole genome shotgun (WGS) entry which is preliminary data.</text>
</comment>
<keyword evidence="3 4" id="KW-0802">TPR repeat</keyword>
<keyword evidence="2 4" id="KW-0677">Repeat</keyword>
<organism evidence="6 7">
    <name type="scientific">Pseudomarimonas salicorniae</name>
    <dbReference type="NCBI Taxonomy" id="2933270"/>
    <lineage>
        <taxon>Bacteria</taxon>
        <taxon>Pseudomonadati</taxon>
        <taxon>Pseudomonadota</taxon>
        <taxon>Gammaproteobacteria</taxon>
        <taxon>Lysobacterales</taxon>
        <taxon>Lysobacteraceae</taxon>
        <taxon>Pseudomarimonas</taxon>
    </lineage>
</organism>
<feature type="binding site" evidence="4">
    <location>
        <position position="372"/>
    </location>
    <ligand>
        <name>Fe cation</name>
        <dbReference type="ChEBI" id="CHEBI:24875"/>
    </ligand>
</feature>
<dbReference type="Pfam" id="PF13176">
    <property type="entry name" value="TPR_7"/>
    <property type="match status" value="1"/>
</dbReference>